<dbReference type="Proteomes" id="UP001060085">
    <property type="component" value="Linkage Group LG02"/>
</dbReference>
<name>A0ACC0C1I1_CATRO</name>
<evidence type="ECO:0000313" key="2">
    <source>
        <dbReference type="Proteomes" id="UP001060085"/>
    </source>
</evidence>
<accession>A0ACC0C1I1</accession>
<gene>
    <name evidence="1" type="ORF">M9H77_09694</name>
</gene>
<dbReference type="EMBL" id="CM044702">
    <property type="protein sequence ID" value="KAI5678744.1"/>
    <property type="molecule type" value="Genomic_DNA"/>
</dbReference>
<evidence type="ECO:0000313" key="1">
    <source>
        <dbReference type="EMBL" id="KAI5678744.1"/>
    </source>
</evidence>
<comment type="caution">
    <text evidence="1">The sequence shown here is derived from an EMBL/GenBank/DDBJ whole genome shotgun (WGS) entry which is preliminary data.</text>
</comment>
<sequence length="153" mass="17999">MKFTLNPPERYHQMGSKEEEEKGIECAVCLCLIEKGDDIKELKCNHFFHRVCLERWFGIGRSLNCPLCRSSSINSTSIKKLYYHHFGENVILFSFSSSSDLKSKSSWWLRGRLEFESHFLYNIEKRFCIIIKESSLFEIMLFVTLNNAPLLMK</sequence>
<reference evidence="2" key="1">
    <citation type="journal article" date="2023" name="Nat. Plants">
        <title>Single-cell RNA sequencing provides a high-resolution roadmap for understanding the multicellular compartmentation of specialized metabolism.</title>
        <authorList>
            <person name="Sun S."/>
            <person name="Shen X."/>
            <person name="Li Y."/>
            <person name="Li Y."/>
            <person name="Wang S."/>
            <person name="Li R."/>
            <person name="Zhang H."/>
            <person name="Shen G."/>
            <person name="Guo B."/>
            <person name="Wei J."/>
            <person name="Xu J."/>
            <person name="St-Pierre B."/>
            <person name="Chen S."/>
            <person name="Sun C."/>
        </authorList>
    </citation>
    <scope>NUCLEOTIDE SEQUENCE [LARGE SCALE GENOMIC DNA]</scope>
</reference>
<protein>
    <submittedName>
        <fullName evidence="1">Uncharacterized protein</fullName>
    </submittedName>
</protein>
<proteinExistence type="predicted"/>
<keyword evidence="2" id="KW-1185">Reference proteome</keyword>
<organism evidence="1 2">
    <name type="scientific">Catharanthus roseus</name>
    <name type="common">Madagascar periwinkle</name>
    <name type="synonym">Vinca rosea</name>
    <dbReference type="NCBI Taxonomy" id="4058"/>
    <lineage>
        <taxon>Eukaryota</taxon>
        <taxon>Viridiplantae</taxon>
        <taxon>Streptophyta</taxon>
        <taxon>Embryophyta</taxon>
        <taxon>Tracheophyta</taxon>
        <taxon>Spermatophyta</taxon>
        <taxon>Magnoliopsida</taxon>
        <taxon>eudicotyledons</taxon>
        <taxon>Gunneridae</taxon>
        <taxon>Pentapetalae</taxon>
        <taxon>asterids</taxon>
        <taxon>lamiids</taxon>
        <taxon>Gentianales</taxon>
        <taxon>Apocynaceae</taxon>
        <taxon>Rauvolfioideae</taxon>
        <taxon>Vinceae</taxon>
        <taxon>Catharanthinae</taxon>
        <taxon>Catharanthus</taxon>
    </lineage>
</organism>